<dbReference type="AlphaFoldDB" id="A0A0C2WCR7"/>
<evidence type="ECO:0000313" key="1">
    <source>
        <dbReference type="EMBL" id="KIL59092.1"/>
    </source>
</evidence>
<dbReference type="OrthoDB" id="192148at2759"/>
<dbReference type="InterPro" id="IPR059179">
    <property type="entry name" value="MLKL-like_MCAfunc"/>
</dbReference>
<dbReference type="HOGENOM" id="CLU_1824821_0_0_1"/>
<protein>
    <submittedName>
        <fullName evidence="1">Uncharacterized protein</fullName>
    </submittedName>
</protein>
<organism evidence="1 2">
    <name type="scientific">Amanita muscaria (strain Koide BX008)</name>
    <dbReference type="NCBI Taxonomy" id="946122"/>
    <lineage>
        <taxon>Eukaryota</taxon>
        <taxon>Fungi</taxon>
        <taxon>Dikarya</taxon>
        <taxon>Basidiomycota</taxon>
        <taxon>Agaricomycotina</taxon>
        <taxon>Agaricomycetes</taxon>
        <taxon>Agaricomycetidae</taxon>
        <taxon>Agaricales</taxon>
        <taxon>Pluteineae</taxon>
        <taxon>Amanitaceae</taxon>
        <taxon>Amanita</taxon>
    </lineage>
</organism>
<dbReference type="CDD" id="cd21037">
    <property type="entry name" value="MLKL_NTD"/>
    <property type="match status" value="1"/>
</dbReference>
<sequence length="157" mass="17689">MTSVPQTGSISSVLALQEASQLALTIVNVSQKIRRNKAAFNRLANDTSKFVDDMINYYGIMEGYFPLEVPEDLAVVFQRTVNSLKSSRNFTRNVASRNFFTAFLFSRSDMNELETHELTLLMNKGSFKMISNAYIKGLITKLSAETVEALTQRFRAV</sequence>
<accession>A0A0C2WCR7</accession>
<dbReference type="Gene3D" id="1.20.930.20">
    <property type="entry name" value="Adaptor protein Cbl, N-terminal domain"/>
    <property type="match status" value="1"/>
</dbReference>
<dbReference type="InParanoid" id="A0A0C2WCR7"/>
<keyword evidence="2" id="KW-1185">Reference proteome</keyword>
<dbReference type="Proteomes" id="UP000054549">
    <property type="component" value="Unassembled WGS sequence"/>
</dbReference>
<dbReference type="EMBL" id="KN818322">
    <property type="protein sequence ID" value="KIL59092.1"/>
    <property type="molecule type" value="Genomic_DNA"/>
</dbReference>
<evidence type="ECO:0000313" key="2">
    <source>
        <dbReference type="Proteomes" id="UP000054549"/>
    </source>
</evidence>
<reference evidence="1 2" key="1">
    <citation type="submission" date="2014-04" db="EMBL/GenBank/DDBJ databases">
        <title>Evolutionary Origins and Diversification of the Mycorrhizal Mutualists.</title>
        <authorList>
            <consortium name="DOE Joint Genome Institute"/>
            <consortium name="Mycorrhizal Genomics Consortium"/>
            <person name="Kohler A."/>
            <person name="Kuo A."/>
            <person name="Nagy L.G."/>
            <person name="Floudas D."/>
            <person name="Copeland A."/>
            <person name="Barry K.W."/>
            <person name="Cichocki N."/>
            <person name="Veneault-Fourrey C."/>
            <person name="LaButti K."/>
            <person name="Lindquist E.A."/>
            <person name="Lipzen A."/>
            <person name="Lundell T."/>
            <person name="Morin E."/>
            <person name="Murat C."/>
            <person name="Riley R."/>
            <person name="Ohm R."/>
            <person name="Sun H."/>
            <person name="Tunlid A."/>
            <person name="Henrissat B."/>
            <person name="Grigoriev I.V."/>
            <person name="Hibbett D.S."/>
            <person name="Martin F."/>
        </authorList>
    </citation>
    <scope>NUCLEOTIDE SEQUENCE [LARGE SCALE GENOMIC DNA]</scope>
    <source>
        <strain evidence="1 2">Koide BX008</strain>
    </source>
</reference>
<name>A0A0C2WCR7_AMAMK</name>
<proteinExistence type="predicted"/>
<gene>
    <name evidence="1" type="ORF">M378DRAFT_169731</name>
</gene>
<dbReference type="GO" id="GO:0007166">
    <property type="term" value="P:cell surface receptor signaling pathway"/>
    <property type="evidence" value="ECO:0007669"/>
    <property type="project" value="InterPro"/>
</dbReference>
<dbReference type="InterPro" id="IPR036537">
    <property type="entry name" value="Adaptor_Cbl_N_dom_sf"/>
</dbReference>